<proteinExistence type="predicted"/>
<dbReference type="EMBL" id="VLTL01000016">
    <property type="protein sequence ID" value="KAA0170070.1"/>
    <property type="molecule type" value="Genomic_DNA"/>
</dbReference>
<feature type="transmembrane region" description="Helical" evidence="5">
    <location>
        <begin position="12"/>
        <end position="34"/>
    </location>
</feature>
<organism evidence="8 9">
    <name type="scientific">Cafeteria roenbergensis</name>
    <name type="common">Marine flagellate</name>
    <dbReference type="NCBI Taxonomy" id="33653"/>
    <lineage>
        <taxon>Eukaryota</taxon>
        <taxon>Sar</taxon>
        <taxon>Stramenopiles</taxon>
        <taxon>Bigyra</taxon>
        <taxon>Opalozoa</taxon>
        <taxon>Bicosoecida</taxon>
        <taxon>Cafeteriaceae</taxon>
        <taxon>Cafeteria</taxon>
    </lineage>
</organism>
<dbReference type="GO" id="GO:0016020">
    <property type="term" value="C:membrane"/>
    <property type="evidence" value="ECO:0007669"/>
    <property type="project" value="UniProtKB-SubCell"/>
</dbReference>
<dbReference type="PANTHER" id="PTHR13439:SF0">
    <property type="entry name" value="TOPOISOMERASE I DAMAGE AFFECTED PROTEIN 4"/>
    <property type="match status" value="1"/>
</dbReference>
<name>A0A5A8E1X3_CAFRO</name>
<accession>A0A5A8E1X3</accession>
<dbReference type="Proteomes" id="UP000325113">
    <property type="component" value="Unassembled WGS sequence"/>
</dbReference>
<dbReference type="InterPro" id="IPR050846">
    <property type="entry name" value="TLCD"/>
</dbReference>
<sequence length="313" mass="32770">MASFSEPSAWDLIAAAGTDVASLSVAAGAGAAILPRLLRALGLRLLPDAESKLPARFVSTVQSCRGAAVGAWVLWDVFVRRRHEVDDDLVTSTVMRHAVFEVTYYCVDTALHLAPLLASAARPRGPSAKGSGSVKPRVPRVRWDQLAHHAACVCGFATYLAVGPRFRNGPAASLTALLLLQHASTPLLHVSWLMGAARGGAEAAAAAAAKATRAAGRRPAPAAPSAVERLMASCRGPLTAVLAIVFVAVRVLGWPVLLGAYGWARSSRPDLPAPRWWCYASSAAMLALNLVWVRAGVRKIVAAAPEGSGPKTD</sequence>
<comment type="subcellular location">
    <subcellularLocation>
        <location evidence="1">Membrane</location>
        <topology evidence="1">Multi-pass membrane protein</topology>
    </subcellularLocation>
</comment>
<feature type="transmembrane region" description="Helical" evidence="5">
    <location>
        <begin position="238"/>
        <end position="264"/>
    </location>
</feature>
<reference evidence="9 10" key="1">
    <citation type="submission" date="2019-07" db="EMBL/GenBank/DDBJ databases">
        <title>Genomes of Cafeteria roenbergensis.</title>
        <authorList>
            <person name="Fischer M.G."/>
            <person name="Hackl T."/>
            <person name="Roman M."/>
        </authorList>
    </citation>
    <scope>NUCLEOTIDE SEQUENCE [LARGE SCALE GENOMIC DNA]</scope>
    <source>
        <strain evidence="7 10">Cflag</strain>
        <strain evidence="8 9">RCC970-E3</strain>
    </source>
</reference>
<evidence type="ECO:0000313" key="10">
    <source>
        <dbReference type="Proteomes" id="UP000325113"/>
    </source>
</evidence>
<feature type="transmembrane region" description="Helical" evidence="5">
    <location>
        <begin position="276"/>
        <end position="293"/>
    </location>
</feature>
<gene>
    <name evidence="8" type="ORF">FNF28_01679</name>
    <name evidence="7" type="ORF">FNF31_02376</name>
</gene>
<keyword evidence="2 5" id="KW-0812">Transmembrane</keyword>
<evidence type="ECO:0000256" key="3">
    <source>
        <dbReference type="ARBA" id="ARBA00022989"/>
    </source>
</evidence>
<evidence type="ECO:0000313" key="9">
    <source>
        <dbReference type="Proteomes" id="UP000324907"/>
    </source>
</evidence>
<evidence type="ECO:0000256" key="1">
    <source>
        <dbReference type="ARBA" id="ARBA00004141"/>
    </source>
</evidence>
<dbReference type="Pfam" id="PF03798">
    <property type="entry name" value="TRAM_LAG1_CLN8"/>
    <property type="match status" value="1"/>
</dbReference>
<evidence type="ECO:0000259" key="6">
    <source>
        <dbReference type="Pfam" id="PF03798"/>
    </source>
</evidence>
<dbReference type="InterPro" id="IPR006634">
    <property type="entry name" value="TLC-dom"/>
</dbReference>
<evidence type="ECO:0000313" key="7">
    <source>
        <dbReference type="EMBL" id="KAA0164452.1"/>
    </source>
</evidence>
<evidence type="ECO:0000256" key="5">
    <source>
        <dbReference type="SAM" id="Phobius"/>
    </source>
</evidence>
<dbReference type="GO" id="GO:0055088">
    <property type="term" value="P:lipid homeostasis"/>
    <property type="evidence" value="ECO:0007669"/>
    <property type="project" value="TreeGrafter"/>
</dbReference>
<dbReference type="GO" id="GO:0005783">
    <property type="term" value="C:endoplasmic reticulum"/>
    <property type="evidence" value="ECO:0007669"/>
    <property type="project" value="TreeGrafter"/>
</dbReference>
<keyword evidence="3 5" id="KW-1133">Transmembrane helix</keyword>
<evidence type="ECO:0000313" key="8">
    <source>
        <dbReference type="EMBL" id="KAA0170070.1"/>
    </source>
</evidence>
<dbReference type="EMBL" id="VLTM01000017">
    <property type="protein sequence ID" value="KAA0164452.1"/>
    <property type="molecule type" value="Genomic_DNA"/>
</dbReference>
<dbReference type="AlphaFoldDB" id="A0A5A8E1X3"/>
<dbReference type="Proteomes" id="UP000324907">
    <property type="component" value="Unassembled WGS sequence"/>
</dbReference>
<keyword evidence="4 5" id="KW-0472">Membrane</keyword>
<dbReference type="PANTHER" id="PTHR13439">
    <property type="entry name" value="CT120 PROTEIN"/>
    <property type="match status" value="1"/>
</dbReference>
<evidence type="ECO:0000256" key="4">
    <source>
        <dbReference type="ARBA" id="ARBA00023136"/>
    </source>
</evidence>
<evidence type="ECO:0000256" key="2">
    <source>
        <dbReference type="ARBA" id="ARBA00022692"/>
    </source>
</evidence>
<feature type="domain" description="TLC" evidence="6">
    <location>
        <begin position="55"/>
        <end position="293"/>
    </location>
</feature>
<comment type="caution">
    <text evidence="8">The sequence shown here is derived from an EMBL/GenBank/DDBJ whole genome shotgun (WGS) entry which is preliminary data.</text>
</comment>
<protein>
    <recommendedName>
        <fullName evidence="6">TLC domain-containing protein</fullName>
    </recommendedName>
</protein>